<comment type="similarity">
    <text evidence="1">Belongs to the 'GDSL' lipolytic enzyme family.</text>
</comment>
<evidence type="ECO:0000313" key="3">
    <source>
        <dbReference type="EMBL" id="KAK9055313.1"/>
    </source>
</evidence>
<dbReference type="InterPro" id="IPR001087">
    <property type="entry name" value="GDSL"/>
</dbReference>
<reference evidence="3 4" key="1">
    <citation type="submission" date="2024-04" db="EMBL/GenBank/DDBJ databases">
        <title>The reference genome of an endangered Asteraceae, Deinandra increscens subsp. villosa, native to the Central Coast of California.</title>
        <authorList>
            <person name="Guilliams M."/>
            <person name="Hasenstab-Lehman K."/>
            <person name="Meyer R."/>
            <person name="Mcevoy S."/>
        </authorList>
    </citation>
    <scope>NUCLEOTIDE SEQUENCE [LARGE SCALE GENOMIC DNA]</scope>
    <source>
        <tissue evidence="3">Leaf</tissue>
    </source>
</reference>
<dbReference type="SUPFAM" id="SSF160443">
    <property type="entry name" value="SMR domain-like"/>
    <property type="match status" value="1"/>
</dbReference>
<organism evidence="3 4">
    <name type="scientific">Deinandra increscens subsp. villosa</name>
    <dbReference type="NCBI Taxonomy" id="3103831"/>
    <lineage>
        <taxon>Eukaryota</taxon>
        <taxon>Viridiplantae</taxon>
        <taxon>Streptophyta</taxon>
        <taxon>Embryophyta</taxon>
        <taxon>Tracheophyta</taxon>
        <taxon>Spermatophyta</taxon>
        <taxon>Magnoliopsida</taxon>
        <taxon>eudicotyledons</taxon>
        <taxon>Gunneridae</taxon>
        <taxon>Pentapetalae</taxon>
        <taxon>asterids</taxon>
        <taxon>campanulids</taxon>
        <taxon>Asterales</taxon>
        <taxon>Asteraceae</taxon>
        <taxon>Asteroideae</taxon>
        <taxon>Heliantheae alliance</taxon>
        <taxon>Madieae</taxon>
        <taxon>Madiinae</taxon>
        <taxon>Deinandra</taxon>
    </lineage>
</organism>
<dbReference type="SMART" id="SM01162">
    <property type="entry name" value="DUF1771"/>
    <property type="match status" value="1"/>
</dbReference>
<dbReference type="Gene3D" id="3.40.50.1110">
    <property type="entry name" value="SGNH hydrolase"/>
    <property type="match status" value="1"/>
</dbReference>
<dbReference type="Proteomes" id="UP001408789">
    <property type="component" value="Unassembled WGS sequence"/>
</dbReference>
<dbReference type="PROSITE" id="PS50828">
    <property type="entry name" value="SMR"/>
    <property type="match status" value="1"/>
</dbReference>
<dbReference type="Pfam" id="PF08590">
    <property type="entry name" value="DUF1771"/>
    <property type="match status" value="1"/>
</dbReference>
<comment type="caution">
    <text evidence="3">The sequence shown here is derived from an EMBL/GenBank/DDBJ whole genome shotgun (WGS) entry which is preliminary data.</text>
</comment>
<name>A0AAP0CL14_9ASTR</name>
<dbReference type="InterPro" id="IPR053242">
    <property type="entry name" value="PAM2-like_domain"/>
</dbReference>
<dbReference type="SMART" id="SM00463">
    <property type="entry name" value="SMR"/>
    <property type="match status" value="1"/>
</dbReference>
<dbReference type="Gene3D" id="3.30.1370.110">
    <property type="match status" value="1"/>
</dbReference>
<dbReference type="Pfam" id="PF00657">
    <property type="entry name" value="Lipase_GDSL"/>
    <property type="match status" value="1"/>
</dbReference>
<dbReference type="CDD" id="cd14371">
    <property type="entry name" value="CUE_CID7_like"/>
    <property type="match status" value="1"/>
</dbReference>
<evidence type="ECO:0000313" key="4">
    <source>
        <dbReference type="Proteomes" id="UP001408789"/>
    </source>
</evidence>
<sequence length="931" mass="101978">MSLSNKGSSAIDRKLSSTGKTIRLNPDAAEFVPVFLKSPSATVSAPDASSSFGIFGTTSPGKAVLDRSGSSLSNNSDDEVHQYWRHQLPDDITPDFNVAGGEDSQGINTLPFLNLSLADGTETARFTDRFQKESSHQMNGGSFPKNMGFMVSSYDENPPSSFQHQLPAKPWDIHGDQQLNGIREGSSYNGDHGHGYIDGMLNEQQMEGTEVNPLEFLASQFAGFAAESLADVYFANGGDLNLTIEMLTQLELQVDGGFNQNQNQNLNSKVLSAPNLSALDFPALSPADGQNGDDHQQHINPYRPLDKENLLMFKSSYISPSGGATDFAAAVRKMAGQDSSIWKYNRDPDQDITIGSSRSSHVLASSYNSGHGRLNYGDQLANRNSSRSAPVWLETGDAVANMYSEMRGEARDHARLRNAYFEQARQAYLVGRKALAKELSVKGQLHNMQMKAAHGKAQESIYRQRNPVSPSMQSNGRGGQERLIDLHGLHVTEAIHILKRDLAMLRNVARLADQHLQVYICVGTGHHTRGSRTPARLPVAVQRYLLEEEGLDYSEPQPGLLRHRPLNHPSMDSLTLSGSIFFIIISLLSHSTHSICTTTPLIFNFGDSNSDTGGLVAGLGYSVTSPYGRTFFSRSTGRLSDGRLLIDFLCQSVKSSFLPAYLESLGSTFSNGANFAVVGSSTLPKFVPFALNVQVMQFLHFKSRSSDLIASGSKAMINDDGFKRALYMIDIGQNDLSDAFAKKYSYANVIKRIPLVLAEIKNAIKSIHDNGGRKFWVHNTGPLGCLPQKLWFVQPSSRALDPHGCISTYNSAAKLFNEGLRHLCTKLRSELKDSTIVYVDIYTIKYDLIANASKYGFANPLMACCGFGGPPFNYNINVTCGHGGAQACNQGSQFVNWDGIHFTEAANSIMASKILSQQYSTPRVPFDFFCH</sequence>
<dbReference type="InterPro" id="IPR002625">
    <property type="entry name" value="Smr_dom"/>
</dbReference>
<dbReference type="SUPFAM" id="SSF52266">
    <property type="entry name" value="SGNH hydrolase"/>
    <property type="match status" value="1"/>
</dbReference>
<keyword evidence="4" id="KW-1185">Reference proteome</keyword>
<dbReference type="AlphaFoldDB" id="A0AAP0CL14"/>
<dbReference type="InterPro" id="IPR013899">
    <property type="entry name" value="DUF1771"/>
</dbReference>
<dbReference type="GO" id="GO:0016788">
    <property type="term" value="F:hydrolase activity, acting on ester bonds"/>
    <property type="evidence" value="ECO:0007669"/>
    <property type="project" value="InterPro"/>
</dbReference>
<dbReference type="InterPro" id="IPR036063">
    <property type="entry name" value="Smr_dom_sf"/>
</dbReference>
<gene>
    <name evidence="3" type="ORF">SSX86_026395</name>
</gene>
<accession>A0AAP0CL14</accession>
<dbReference type="InterPro" id="IPR036514">
    <property type="entry name" value="SGNH_hydro_sf"/>
</dbReference>
<dbReference type="CDD" id="cd01837">
    <property type="entry name" value="SGNH_plant_lipase_like"/>
    <property type="match status" value="1"/>
</dbReference>
<protein>
    <recommendedName>
        <fullName evidence="2">Smr domain-containing protein</fullName>
    </recommendedName>
</protein>
<evidence type="ECO:0000259" key="2">
    <source>
        <dbReference type="PROSITE" id="PS50828"/>
    </source>
</evidence>
<dbReference type="InterPro" id="IPR035669">
    <property type="entry name" value="SGNH_plant_lipase-like"/>
</dbReference>
<evidence type="ECO:0000256" key="1">
    <source>
        <dbReference type="ARBA" id="ARBA00008668"/>
    </source>
</evidence>
<feature type="domain" description="Smr" evidence="2">
    <location>
        <begin position="484"/>
        <end position="566"/>
    </location>
</feature>
<dbReference type="EMBL" id="JBCNJP010000025">
    <property type="protein sequence ID" value="KAK9055313.1"/>
    <property type="molecule type" value="Genomic_DNA"/>
</dbReference>
<dbReference type="PANTHER" id="PTHR46651:SF1">
    <property type="entry name" value="SMALL MUTS RELATED FAMILY PROTEIN"/>
    <property type="match status" value="1"/>
</dbReference>
<dbReference type="PANTHER" id="PTHR46651">
    <property type="entry name" value="POLYADENYLATE-BINDING PROTEIN-INTERACTING PROTEIN 7"/>
    <property type="match status" value="1"/>
</dbReference>
<dbReference type="InterPro" id="IPR041806">
    <property type="entry name" value="CID5/6/7_CUE"/>
</dbReference>
<proteinExistence type="inferred from homology"/>